<proteinExistence type="predicted"/>
<dbReference type="InterPro" id="IPR025355">
    <property type="entry name" value="DUF4259"/>
</dbReference>
<accession>A0A934KMV7</accession>
<reference evidence="1 2" key="1">
    <citation type="submission" date="2020-10" db="EMBL/GenBank/DDBJ databases">
        <title>Ca. Dormibacterota MAGs.</title>
        <authorList>
            <person name="Montgomery K."/>
        </authorList>
    </citation>
    <scope>NUCLEOTIDE SEQUENCE [LARGE SCALE GENOMIC DNA]</scope>
    <source>
        <strain evidence="1">Mitchell_Peninsula_5</strain>
    </source>
</reference>
<comment type="caution">
    <text evidence="1">The sequence shown here is derived from an EMBL/GenBank/DDBJ whole genome shotgun (WGS) entry which is preliminary data.</text>
</comment>
<evidence type="ECO:0000313" key="2">
    <source>
        <dbReference type="Proteomes" id="UP000614410"/>
    </source>
</evidence>
<name>A0A934KMV7_9BACT</name>
<evidence type="ECO:0000313" key="1">
    <source>
        <dbReference type="EMBL" id="MBJ7609334.1"/>
    </source>
</evidence>
<gene>
    <name evidence="1" type="ORF">JF887_07865</name>
</gene>
<dbReference type="Pfam" id="PF14078">
    <property type="entry name" value="DUF4259"/>
    <property type="match status" value="1"/>
</dbReference>
<dbReference type="EMBL" id="JAEKNN010000036">
    <property type="protein sequence ID" value="MBJ7609334.1"/>
    <property type="molecule type" value="Genomic_DNA"/>
</dbReference>
<dbReference type="AlphaFoldDB" id="A0A934KMV7"/>
<protein>
    <submittedName>
        <fullName evidence="1">DUF4259 domain-containing protein</fullName>
    </submittedName>
</protein>
<organism evidence="1 2">
    <name type="scientific">Candidatus Amunia macphersoniae</name>
    <dbReference type="NCBI Taxonomy" id="3127014"/>
    <lineage>
        <taxon>Bacteria</taxon>
        <taxon>Bacillati</taxon>
        <taxon>Candidatus Dormiibacterota</taxon>
        <taxon>Candidatus Dormibacteria</taxon>
        <taxon>Candidatus Aeolococcales</taxon>
        <taxon>Candidatus Aeolococcaceae</taxon>
        <taxon>Candidatus Amunia</taxon>
    </lineage>
</organism>
<dbReference type="Proteomes" id="UP000614410">
    <property type="component" value="Unassembled WGS sequence"/>
</dbReference>
<sequence>MGAWGALAFDNDPANDWAYDLDGVADLSLVESALADVEAVGDDYLELDVASNALAATEVLARLRGRPGYSNPYTAKVDQWVAAHPEQPSGELVERATAVLDRIVTAPSELRELWDETPTAEEWRRGVEDLRSRLVG</sequence>